<evidence type="ECO:0000256" key="9">
    <source>
        <dbReference type="ARBA" id="ARBA00023242"/>
    </source>
</evidence>
<dbReference type="EMBL" id="JADGJQ010000075">
    <property type="protein sequence ID" value="KAJ3172821.1"/>
    <property type="molecule type" value="Genomic_DNA"/>
</dbReference>
<dbReference type="AlphaFoldDB" id="A0AAD5TF82"/>
<reference evidence="12" key="1">
    <citation type="submission" date="2020-05" db="EMBL/GenBank/DDBJ databases">
        <title>Phylogenomic resolution of chytrid fungi.</title>
        <authorList>
            <person name="Stajich J.E."/>
            <person name="Amses K."/>
            <person name="Simmons R."/>
            <person name="Seto K."/>
            <person name="Myers J."/>
            <person name="Bonds A."/>
            <person name="Quandt C.A."/>
            <person name="Barry K."/>
            <person name="Liu P."/>
            <person name="Grigoriev I."/>
            <person name="Longcore J.E."/>
            <person name="James T.Y."/>
        </authorList>
    </citation>
    <scope>NUCLEOTIDE SEQUENCE</scope>
    <source>
        <strain evidence="12">JEL0379</strain>
    </source>
</reference>
<evidence type="ECO:0000256" key="2">
    <source>
        <dbReference type="ARBA" id="ARBA00022723"/>
    </source>
</evidence>
<keyword evidence="9" id="KW-0539">Nucleus</keyword>
<feature type="compositionally biased region" description="Basic and acidic residues" evidence="11">
    <location>
        <begin position="57"/>
        <end position="66"/>
    </location>
</feature>
<dbReference type="GO" id="GO:0008270">
    <property type="term" value="F:zinc ion binding"/>
    <property type="evidence" value="ECO:0007669"/>
    <property type="project" value="UniProtKB-KW"/>
</dbReference>
<dbReference type="PANTHER" id="PTHR46367:SF1">
    <property type="entry name" value="ATAXIN-7-LIKE PROTEIN 3"/>
    <property type="match status" value="1"/>
</dbReference>
<comment type="subcellular location">
    <subcellularLocation>
        <location evidence="1 10">Nucleus</location>
    </subcellularLocation>
</comment>
<keyword evidence="5" id="KW-0156">Chromatin regulator</keyword>
<evidence type="ECO:0000256" key="4">
    <source>
        <dbReference type="ARBA" id="ARBA00022833"/>
    </source>
</evidence>
<keyword evidence="6" id="KW-0805">Transcription regulation</keyword>
<feature type="compositionally biased region" description="Low complexity" evidence="11">
    <location>
        <begin position="187"/>
        <end position="196"/>
    </location>
</feature>
<dbReference type="GO" id="GO:0006357">
    <property type="term" value="P:regulation of transcription by RNA polymerase II"/>
    <property type="evidence" value="ECO:0007669"/>
    <property type="project" value="TreeGrafter"/>
</dbReference>
<comment type="similarity">
    <text evidence="10">Belongs to the SGF11 family.</text>
</comment>
<accession>A0AAD5TF82</accession>
<evidence type="ECO:0000256" key="8">
    <source>
        <dbReference type="ARBA" id="ARBA00023163"/>
    </source>
</evidence>
<evidence type="ECO:0000313" key="13">
    <source>
        <dbReference type="Proteomes" id="UP001212152"/>
    </source>
</evidence>
<protein>
    <recommendedName>
        <fullName evidence="10">SAGA-associated factor 11</fullName>
    </recommendedName>
</protein>
<dbReference type="GO" id="GO:0000124">
    <property type="term" value="C:SAGA complex"/>
    <property type="evidence" value="ECO:0007669"/>
    <property type="project" value="TreeGrafter"/>
</dbReference>
<evidence type="ECO:0000256" key="10">
    <source>
        <dbReference type="RuleBase" id="RU261113"/>
    </source>
</evidence>
<dbReference type="InterPro" id="IPR051078">
    <property type="entry name" value="SGF11"/>
</dbReference>
<dbReference type="Proteomes" id="UP001212152">
    <property type="component" value="Unassembled WGS sequence"/>
</dbReference>
<dbReference type="GO" id="GO:0071819">
    <property type="term" value="C:DUBm complex"/>
    <property type="evidence" value="ECO:0007669"/>
    <property type="project" value="TreeGrafter"/>
</dbReference>
<organism evidence="12 13">
    <name type="scientific">Geranomyces variabilis</name>
    <dbReference type="NCBI Taxonomy" id="109894"/>
    <lineage>
        <taxon>Eukaryota</taxon>
        <taxon>Fungi</taxon>
        <taxon>Fungi incertae sedis</taxon>
        <taxon>Chytridiomycota</taxon>
        <taxon>Chytridiomycota incertae sedis</taxon>
        <taxon>Chytridiomycetes</taxon>
        <taxon>Spizellomycetales</taxon>
        <taxon>Powellomycetaceae</taxon>
        <taxon>Geranomyces</taxon>
    </lineage>
</organism>
<dbReference type="PANTHER" id="PTHR46367">
    <property type="entry name" value="ATAXIN-7-LIKE PROTEIN 3"/>
    <property type="match status" value="1"/>
</dbReference>
<proteinExistence type="inferred from homology"/>
<feature type="region of interest" description="Disordered" evidence="11">
    <location>
        <begin position="185"/>
        <end position="244"/>
    </location>
</feature>
<keyword evidence="3" id="KW-0863">Zinc-finger</keyword>
<evidence type="ECO:0000256" key="6">
    <source>
        <dbReference type="ARBA" id="ARBA00023015"/>
    </source>
</evidence>
<gene>
    <name evidence="12" type="primary">SGF11</name>
    <name evidence="12" type="ORF">HDU87_007823</name>
</gene>
<evidence type="ECO:0000256" key="7">
    <source>
        <dbReference type="ARBA" id="ARBA00023159"/>
    </source>
</evidence>
<dbReference type="InterPro" id="IPR013246">
    <property type="entry name" value="SAGA_su_Sgf11"/>
</dbReference>
<evidence type="ECO:0000256" key="5">
    <source>
        <dbReference type="ARBA" id="ARBA00022853"/>
    </source>
</evidence>
<keyword evidence="2" id="KW-0479">Metal-binding</keyword>
<evidence type="ECO:0000256" key="1">
    <source>
        <dbReference type="ARBA" id="ARBA00004123"/>
    </source>
</evidence>
<dbReference type="GO" id="GO:0006325">
    <property type="term" value="P:chromatin organization"/>
    <property type="evidence" value="ECO:0007669"/>
    <property type="project" value="UniProtKB-KW"/>
</dbReference>
<dbReference type="Pfam" id="PF08209">
    <property type="entry name" value="Sgf11"/>
    <property type="match status" value="1"/>
</dbReference>
<comment type="caution">
    <text evidence="12">The sequence shown here is derived from an EMBL/GenBank/DDBJ whole genome shotgun (WGS) entry which is preliminary data.</text>
</comment>
<keyword evidence="4" id="KW-0862">Zinc</keyword>
<evidence type="ECO:0000256" key="3">
    <source>
        <dbReference type="ARBA" id="ARBA00022771"/>
    </source>
</evidence>
<name>A0AAD5TF82_9FUNG</name>
<keyword evidence="7 10" id="KW-0010">Activator</keyword>
<keyword evidence="8" id="KW-0804">Transcription</keyword>
<evidence type="ECO:0000313" key="12">
    <source>
        <dbReference type="EMBL" id="KAJ3172821.1"/>
    </source>
</evidence>
<evidence type="ECO:0000256" key="11">
    <source>
        <dbReference type="SAM" id="MobiDB-lite"/>
    </source>
</evidence>
<feature type="region of interest" description="Disordered" evidence="11">
    <location>
        <begin position="57"/>
        <end position="78"/>
    </location>
</feature>
<feature type="region of interest" description="Disordered" evidence="11">
    <location>
        <begin position="294"/>
        <end position="320"/>
    </location>
</feature>
<sequence>MASPTPLTFASPLKQTAGKTVPPGVGGGKTLPANALRDWFPESASLLDPEITRKLSTDDDTLRRPSVDSLGSADDPADAEASKLFNSLTEDQKMAMINETYEQLLFSSTLEVAIHAHRERSQRDKPCQICRGRCVFKINQPGLDIFGLPTGDKSALQEKFLCFKCNVMFPAQRYAPHLEKCLGFGGRSNSRSSSRRPGADRAAGSPLGADSDAESNASGSVRRAETPLRNTMMKKLKRSGELSPPKFLKSELMPSFALKQLPSHPLPILLPDEADLLQPSIFYPPVELTALELDPDFADEQDADGDAETDNDEDWQEPLD</sequence>
<keyword evidence="13" id="KW-1185">Reference proteome</keyword>
<feature type="region of interest" description="Disordered" evidence="11">
    <location>
        <begin position="1"/>
        <end position="29"/>
    </location>
</feature>
<dbReference type="GO" id="GO:0003713">
    <property type="term" value="F:transcription coactivator activity"/>
    <property type="evidence" value="ECO:0007669"/>
    <property type="project" value="TreeGrafter"/>
</dbReference>